<dbReference type="InterPro" id="IPR052710">
    <property type="entry name" value="CAAX_protease"/>
</dbReference>
<dbReference type="GO" id="GO:0008237">
    <property type="term" value="F:metallopeptidase activity"/>
    <property type="evidence" value="ECO:0007669"/>
    <property type="project" value="UniProtKB-KW"/>
</dbReference>
<feature type="transmembrane region" description="Helical" evidence="1">
    <location>
        <begin position="111"/>
        <end position="129"/>
    </location>
</feature>
<keyword evidence="3" id="KW-0482">Metalloprotease</keyword>
<feature type="transmembrane region" description="Helical" evidence="1">
    <location>
        <begin position="269"/>
        <end position="291"/>
    </location>
</feature>
<keyword evidence="3" id="KW-0378">Hydrolase</keyword>
<protein>
    <submittedName>
        <fullName evidence="3">CPBP family intramembrane metalloprotease</fullName>
    </submittedName>
</protein>
<keyword evidence="1" id="KW-1133">Transmembrane helix</keyword>
<dbReference type="PANTHER" id="PTHR36435:SF1">
    <property type="entry name" value="CAAX AMINO TERMINAL PROTEASE FAMILY PROTEIN"/>
    <property type="match status" value="1"/>
</dbReference>
<dbReference type="GO" id="GO:0006508">
    <property type="term" value="P:proteolysis"/>
    <property type="evidence" value="ECO:0007669"/>
    <property type="project" value="UniProtKB-KW"/>
</dbReference>
<feature type="transmembrane region" description="Helical" evidence="1">
    <location>
        <begin position="236"/>
        <end position="257"/>
    </location>
</feature>
<organism evidence="3">
    <name type="scientific">Rhodothermus marinus</name>
    <name type="common">Rhodothermus obamensis</name>
    <dbReference type="NCBI Taxonomy" id="29549"/>
    <lineage>
        <taxon>Bacteria</taxon>
        <taxon>Pseudomonadati</taxon>
        <taxon>Rhodothermota</taxon>
        <taxon>Rhodothermia</taxon>
        <taxon>Rhodothermales</taxon>
        <taxon>Rhodothermaceae</taxon>
        <taxon>Rhodothermus</taxon>
    </lineage>
</organism>
<feature type="transmembrane region" description="Helical" evidence="1">
    <location>
        <begin position="149"/>
        <end position="172"/>
    </location>
</feature>
<feature type="transmembrane region" description="Helical" evidence="1">
    <location>
        <begin position="69"/>
        <end position="90"/>
    </location>
</feature>
<feature type="transmembrane region" description="Helical" evidence="1">
    <location>
        <begin position="192"/>
        <end position="209"/>
    </location>
</feature>
<keyword evidence="1" id="KW-0472">Membrane</keyword>
<gene>
    <name evidence="3" type="ORF">ENO59_00895</name>
</gene>
<accession>A0A7V2AYL8</accession>
<feature type="domain" description="CAAX prenyl protease 2/Lysostaphin resistance protein A-like" evidence="2">
    <location>
        <begin position="162"/>
        <end position="249"/>
    </location>
</feature>
<comment type="caution">
    <text evidence="3">The sequence shown here is derived from an EMBL/GenBank/DDBJ whole genome shotgun (WGS) entry which is preliminary data.</text>
</comment>
<evidence type="ECO:0000313" key="3">
    <source>
        <dbReference type="EMBL" id="HER95069.1"/>
    </source>
</evidence>
<name>A0A7V2AYL8_RHOMR</name>
<dbReference type="GO" id="GO:0080120">
    <property type="term" value="P:CAAX-box protein maturation"/>
    <property type="evidence" value="ECO:0007669"/>
    <property type="project" value="UniProtKB-ARBA"/>
</dbReference>
<keyword evidence="1" id="KW-0812">Transmembrane</keyword>
<reference evidence="3" key="1">
    <citation type="journal article" date="2020" name="mSystems">
        <title>Genome- and Community-Level Interaction Insights into Carbon Utilization and Element Cycling Functions of Hydrothermarchaeota in Hydrothermal Sediment.</title>
        <authorList>
            <person name="Zhou Z."/>
            <person name="Liu Y."/>
            <person name="Xu W."/>
            <person name="Pan J."/>
            <person name="Luo Z.H."/>
            <person name="Li M."/>
        </authorList>
    </citation>
    <scope>NUCLEOTIDE SEQUENCE [LARGE SCALE GENOMIC DNA]</scope>
    <source>
        <strain evidence="3">SpSt-143</strain>
    </source>
</reference>
<dbReference type="EMBL" id="DSGB01000001">
    <property type="protein sequence ID" value="HER95069.1"/>
    <property type="molecule type" value="Genomic_DNA"/>
</dbReference>
<evidence type="ECO:0000256" key="1">
    <source>
        <dbReference type="SAM" id="Phobius"/>
    </source>
</evidence>
<evidence type="ECO:0000259" key="2">
    <source>
        <dbReference type="Pfam" id="PF02517"/>
    </source>
</evidence>
<proteinExistence type="predicted"/>
<keyword evidence="3" id="KW-0645">Protease</keyword>
<dbReference type="PANTHER" id="PTHR36435">
    <property type="entry name" value="SLR1288 PROTEIN"/>
    <property type="match status" value="1"/>
</dbReference>
<dbReference type="Pfam" id="PF02517">
    <property type="entry name" value="Rce1-like"/>
    <property type="match status" value="1"/>
</dbReference>
<feature type="transmembrane region" description="Helical" evidence="1">
    <location>
        <begin position="20"/>
        <end position="49"/>
    </location>
</feature>
<dbReference type="GO" id="GO:0004175">
    <property type="term" value="F:endopeptidase activity"/>
    <property type="evidence" value="ECO:0007669"/>
    <property type="project" value="UniProtKB-ARBA"/>
</dbReference>
<dbReference type="InterPro" id="IPR003675">
    <property type="entry name" value="Rce1/LyrA-like_dom"/>
</dbReference>
<sequence>MPSTTWLNGPFERAQWPPLLTAVLALFLAFVLFQLVISPLALMMGVVWAGEPPEALMDLPGLMRRWPGMLLAANTAGQLLGLALPALVLARLHTSQVDRFLRLRSLSTYTVVWALLGWICLLPVVQWLGQVNAALPLPEALRAFDELQMALIMAALEGGLGLIPNLLMLAVVPAFCEEVLFRGYVQRQAERGLGIVGGIVFSGLVFGFYHLRLTQVLPLCLLGIYLAYLVWKSGSLWIAVIVHLANNAFSVLLAMFARQRGITWQAIEAWAVPWYMVVAGLIGFGLVVYVLQKSQHSSTSMGISDEA</sequence>
<dbReference type="AlphaFoldDB" id="A0A7V2AYL8"/>